<dbReference type="Proteomes" id="UP001143856">
    <property type="component" value="Unassembled WGS sequence"/>
</dbReference>
<name>A0ACC1NES5_9PEZI</name>
<sequence>MRDIPVVNASIEGENGGDTIVYRDYVDISVAVATEKGLVTPVVRNTESMDLVAIEKAIADMGKKVRIQSQLHNIYIHLTQDLITNVEWQARDGKLTIEDMAGGTFTISNGGVFGSLMGTPIINLPQSAVLGLHAIKDRAVAVNGKVEVRPMMYIALTYDHRLLDGREATSFLVKIKEYIEDPRKMLLGV</sequence>
<protein>
    <submittedName>
        <fullName evidence="1">Uncharacterized protein</fullName>
    </submittedName>
</protein>
<comment type="caution">
    <text evidence="1">The sequence shown here is derived from an EMBL/GenBank/DDBJ whole genome shotgun (WGS) entry which is preliminary data.</text>
</comment>
<evidence type="ECO:0000313" key="2">
    <source>
        <dbReference type="Proteomes" id="UP001143856"/>
    </source>
</evidence>
<accession>A0ACC1NES5</accession>
<keyword evidence="2" id="KW-1185">Reference proteome</keyword>
<organism evidence="1 2">
    <name type="scientific">Xylaria curta</name>
    <dbReference type="NCBI Taxonomy" id="42375"/>
    <lineage>
        <taxon>Eukaryota</taxon>
        <taxon>Fungi</taxon>
        <taxon>Dikarya</taxon>
        <taxon>Ascomycota</taxon>
        <taxon>Pezizomycotina</taxon>
        <taxon>Sordariomycetes</taxon>
        <taxon>Xylariomycetidae</taxon>
        <taxon>Xylariales</taxon>
        <taxon>Xylariaceae</taxon>
        <taxon>Xylaria</taxon>
    </lineage>
</organism>
<dbReference type="EMBL" id="JAPDGR010002071">
    <property type="protein sequence ID" value="KAJ2977825.1"/>
    <property type="molecule type" value="Genomic_DNA"/>
</dbReference>
<proteinExistence type="predicted"/>
<gene>
    <name evidence="1" type="ORF">NUW58_g7687</name>
</gene>
<reference evidence="1" key="1">
    <citation type="submission" date="2022-10" db="EMBL/GenBank/DDBJ databases">
        <title>Genome Sequence of Xylaria curta.</title>
        <authorList>
            <person name="Buettner E."/>
        </authorList>
    </citation>
    <scope>NUCLEOTIDE SEQUENCE</scope>
    <source>
        <strain evidence="1">Babe10</strain>
    </source>
</reference>
<evidence type="ECO:0000313" key="1">
    <source>
        <dbReference type="EMBL" id="KAJ2977825.1"/>
    </source>
</evidence>